<evidence type="ECO:0000313" key="6">
    <source>
        <dbReference type="Proteomes" id="UP000018895"/>
    </source>
</evidence>
<proteinExistence type="predicted"/>
<dbReference type="RefSeq" id="WP_035339774.1">
    <property type="nucleotide sequence ID" value="NZ_BAUU01000001.1"/>
</dbReference>
<dbReference type="InterPro" id="IPR000524">
    <property type="entry name" value="Tscrpt_reg_HTH_GntR"/>
</dbReference>
<keyword evidence="1" id="KW-0805">Transcription regulation</keyword>
<dbReference type="AlphaFoldDB" id="W4Q9Z9"/>
<reference evidence="5" key="1">
    <citation type="journal article" date="2014" name="Genome Announc.">
        <title>Draft Genome Sequences of Three Alkaliphilic Bacillus Strains, Bacillus wakoensis JCM 9140T, Bacillus akibai JCM 9157T, and Bacillus hemicellulosilyticus JCM 9152T.</title>
        <authorList>
            <person name="Yuki M."/>
            <person name="Oshima K."/>
            <person name="Suda W."/>
            <person name="Oshida Y."/>
            <person name="Kitamura K."/>
            <person name="Iida T."/>
            <person name="Hattori M."/>
            <person name="Ohkuma M."/>
        </authorList>
    </citation>
    <scope>NUCLEOTIDE SEQUENCE [LARGE SCALE GENOMIC DNA]</scope>
    <source>
        <strain evidence="5">JCM 9152</strain>
    </source>
</reference>
<dbReference type="PANTHER" id="PTHR38445:SF7">
    <property type="entry name" value="GNTR-FAMILY TRANSCRIPTIONAL REGULATOR"/>
    <property type="match status" value="1"/>
</dbReference>
<gene>
    <name evidence="5" type="ORF">JCM9152_141</name>
</gene>
<keyword evidence="2" id="KW-0238">DNA-binding</keyword>
<evidence type="ECO:0000259" key="4">
    <source>
        <dbReference type="PROSITE" id="PS50949"/>
    </source>
</evidence>
<dbReference type="PROSITE" id="PS50949">
    <property type="entry name" value="HTH_GNTR"/>
    <property type="match status" value="1"/>
</dbReference>
<comment type="caution">
    <text evidence="5">The sequence shown here is derived from an EMBL/GenBank/DDBJ whole genome shotgun (WGS) entry which is preliminary data.</text>
</comment>
<dbReference type="OrthoDB" id="9801546at2"/>
<evidence type="ECO:0000256" key="3">
    <source>
        <dbReference type="ARBA" id="ARBA00023163"/>
    </source>
</evidence>
<evidence type="ECO:0000256" key="1">
    <source>
        <dbReference type="ARBA" id="ARBA00023015"/>
    </source>
</evidence>
<accession>W4Q9Z9</accession>
<dbReference type="STRING" id="1236971.JCM9152_141"/>
<name>W4Q9Z9_9BACI</name>
<organism evidence="5 6">
    <name type="scientific">Halalkalibacter hemicellulosilyticusJCM 9152</name>
    <dbReference type="NCBI Taxonomy" id="1236971"/>
    <lineage>
        <taxon>Bacteria</taxon>
        <taxon>Bacillati</taxon>
        <taxon>Bacillota</taxon>
        <taxon>Bacilli</taxon>
        <taxon>Bacillales</taxon>
        <taxon>Bacillaceae</taxon>
        <taxon>Halalkalibacter</taxon>
    </lineage>
</organism>
<dbReference type="InterPro" id="IPR036388">
    <property type="entry name" value="WH-like_DNA-bd_sf"/>
</dbReference>
<dbReference type="SMART" id="SM00345">
    <property type="entry name" value="HTH_GNTR"/>
    <property type="match status" value="1"/>
</dbReference>
<keyword evidence="3" id="KW-0804">Transcription</keyword>
<keyword evidence="6" id="KW-1185">Reference proteome</keyword>
<evidence type="ECO:0000313" key="5">
    <source>
        <dbReference type="EMBL" id="GAE28807.1"/>
    </source>
</evidence>
<dbReference type="EMBL" id="BAUU01000001">
    <property type="protein sequence ID" value="GAE28807.1"/>
    <property type="molecule type" value="Genomic_DNA"/>
</dbReference>
<protein>
    <submittedName>
        <fullName evidence="5">Transcriptional regulator</fullName>
    </submittedName>
</protein>
<dbReference type="Gene3D" id="1.10.10.10">
    <property type="entry name" value="Winged helix-like DNA-binding domain superfamily/Winged helix DNA-binding domain"/>
    <property type="match status" value="1"/>
</dbReference>
<dbReference type="Proteomes" id="UP000018895">
    <property type="component" value="Unassembled WGS sequence"/>
</dbReference>
<dbReference type="InterPro" id="IPR036390">
    <property type="entry name" value="WH_DNA-bd_sf"/>
</dbReference>
<dbReference type="CDD" id="cd07377">
    <property type="entry name" value="WHTH_GntR"/>
    <property type="match status" value="1"/>
</dbReference>
<evidence type="ECO:0000256" key="2">
    <source>
        <dbReference type="ARBA" id="ARBA00023125"/>
    </source>
</evidence>
<dbReference type="SUPFAM" id="SSF46785">
    <property type="entry name" value="Winged helix' DNA-binding domain"/>
    <property type="match status" value="1"/>
</dbReference>
<dbReference type="GO" id="GO:0003700">
    <property type="term" value="F:DNA-binding transcription factor activity"/>
    <property type="evidence" value="ECO:0007669"/>
    <property type="project" value="InterPro"/>
</dbReference>
<dbReference type="GO" id="GO:0003677">
    <property type="term" value="F:DNA binding"/>
    <property type="evidence" value="ECO:0007669"/>
    <property type="project" value="UniProtKB-KW"/>
</dbReference>
<feature type="domain" description="HTH gntR-type" evidence="4">
    <location>
        <begin position="13"/>
        <end position="81"/>
    </location>
</feature>
<dbReference type="PANTHER" id="PTHR38445">
    <property type="entry name" value="HTH-TYPE TRANSCRIPTIONAL REPRESSOR YTRA"/>
    <property type="match status" value="1"/>
</dbReference>
<dbReference type="Pfam" id="PF00392">
    <property type="entry name" value="GntR"/>
    <property type="match status" value="1"/>
</dbReference>
<sequence>MKLPIVVSEDSKQPIYHQIEMQVKTLIVSGQLPAHTLLPSIRALSSELACSVITTRRAYQNLENDGFIKTVQGKGTFVKELDHSMKQNTKQEVILSALQQAIEQAELMGSTREEIRIAFDEIMNQKG</sequence>